<dbReference type="Proteomes" id="UP000095282">
    <property type="component" value="Unplaced"/>
</dbReference>
<dbReference type="PANTHER" id="PTHR46308:SF1">
    <property type="entry name" value="MATH DOMAIN-CONTAINING PROTEIN"/>
    <property type="match status" value="1"/>
</dbReference>
<dbReference type="Gene3D" id="2.60.210.10">
    <property type="entry name" value="Apoptosis, Tumor Necrosis Factor Receptor Associated Protein 2, Chain A"/>
    <property type="match status" value="1"/>
</dbReference>
<dbReference type="CDD" id="cd00121">
    <property type="entry name" value="MATH"/>
    <property type="match status" value="1"/>
</dbReference>
<dbReference type="Pfam" id="PF00917">
    <property type="entry name" value="MATH"/>
    <property type="match status" value="1"/>
</dbReference>
<dbReference type="SMART" id="SM00061">
    <property type="entry name" value="MATH"/>
    <property type="match status" value="1"/>
</dbReference>
<reference evidence="3" key="1">
    <citation type="submission" date="2016-11" db="UniProtKB">
        <authorList>
            <consortium name="WormBaseParasite"/>
        </authorList>
    </citation>
    <scope>IDENTIFICATION</scope>
</reference>
<dbReference type="AlphaFoldDB" id="A0A1I7T5Y6"/>
<dbReference type="PANTHER" id="PTHR46308">
    <property type="entry name" value="MATH (MEPRIN-ASSOCIATED TRAF HOMOLOGY) DOMAIN CONTAINING"/>
    <property type="match status" value="1"/>
</dbReference>
<dbReference type="WBParaSite" id="Csp11.Scaffold517.g2722.t1">
    <property type="protein sequence ID" value="Csp11.Scaffold517.g2722.t1"/>
    <property type="gene ID" value="Csp11.Scaffold517.g2722"/>
</dbReference>
<name>A0A1I7T5Y6_9PELO</name>
<dbReference type="InterPro" id="IPR002083">
    <property type="entry name" value="MATH/TRAF_dom"/>
</dbReference>
<keyword evidence="2" id="KW-1185">Reference proteome</keyword>
<dbReference type="SUPFAM" id="SSF49599">
    <property type="entry name" value="TRAF domain-like"/>
    <property type="match status" value="1"/>
</dbReference>
<evidence type="ECO:0000259" key="1">
    <source>
        <dbReference type="PROSITE" id="PS50144"/>
    </source>
</evidence>
<feature type="domain" description="MATH" evidence="1">
    <location>
        <begin position="38"/>
        <end position="154"/>
    </location>
</feature>
<evidence type="ECO:0000313" key="3">
    <source>
        <dbReference type="WBParaSite" id="Csp11.Scaffold517.g2722.t1"/>
    </source>
</evidence>
<accession>A0A1I7T5Y6</accession>
<proteinExistence type="predicted"/>
<organism evidence="2 3">
    <name type="scientific">Caenorhabditis tropicalis</name>
    <dbReference type="NCBI Taxonomy" id="1561998"/>
    <lineage>
        <taxon>Eukaryota</taxon>
        <taxon>Metazoa</taxon>
        <taxon>Ecdysozoa</taxon>
        <taxon>Nematoda</taxon>
        <taxon>Chromadorea</taxon>
        <taxon>Rhabditida</taxon>
        <taxon>Rhabditina</taxon>
        <taxon>Rhabditomorpha</taxon>
        <taxon>Rhabditoidea</taxon>
        <taxon>Rhabditidae</taxon>
        <taxon>Peloderinae</taxon>
        <taxon>Caenorhabditis</taxon>
    </lineage>
</organism>
<evidence type="ECO:0000313" key="2">
    <source>
        <dbReference type="Proteomes" id="UP000095282"/>
    </source>
</evidence>
<protein>
    <submittedName>
        <fullName evidence="3">MATH domain-containing protein</fullName>
    </submittedName>
</protein>
<sequence>MSGSNSSKNEEVDWKDEFRKKLGDLGVEMFQGLNSPMKITLKHTFTDVSKIGDGDYKESPMEYHFGIPWCIHIDHRNDHLGVYLFCKKHQIDTPWSIKCAYQLEIIHPSGRTKSKQSETVYQKDYGWGWKEFLKWEEMKKEYLVEDQLTIVAHATIRKVTGIEKD</sequence>
<dbReference type="InterPro" id="IPR008974">
    <property type="entry name" value="TRAF-like"/>
</dbReference>
<dbReference type="eggNOG" id="ENOG502TK4I">
    <property type="taxonomic scope" value="Eukaryota"/>
</dbReference>
<dbReference type="PROSITE" id="PS50144">
    <property type="entry name" value="MATH"/>
    <property type="match status" value="1"/>
</dbReference>